<dbReference type="Proteomes" id="UP000215546">
    <property type="component" value="Unassembled WGS sequence"/>
</dbReference>
<keyword evidence="2" id="KW-0680">Restriction system</keyword>
<reference evidence="6" key="1">
    <citation type="submission" date="2017-04" db="EMBL/GenBank/DDBJ databases">
        <title>Finegoldia magna isolated from orthopedic joint implant-associated infections.</title>
        <authorList>
            <person name="Bjorklund S."/>
            <person name="Bruggemann H."/>
            <person name="Jensen A."/>
            <person name="Hellmark B."/>
            <person name="Soderquist B."/>
        </authorList>
    </citation>
    <scope>NUCLEOTIDE SEQUENCE [LARGE SCALE GENOMIC DNA]</scope>
    <source>
        <strain evidence="6">12T273</strain>
    </source>
</reference>
<dbReference type="InterPro" id="IPR044946">
    <property type="entry name" value="Restrct_endonuc_typeI_TRD_sf"/>
</dbReference>
<dbReference type="InterPro" id="IPR052021">
    <property type="entry name" value="Type-I_RS_S_subunit"/>
</dbReference>
<dbReference type="CDD" id="cd17266">
    <property type="entry name" value="RMtype1_S_Sau1132ORF3780P-TRD2-CR2_like"/>
    <property type="match status" value="1"/>
</dbReference>
<dbReference type="CDD" id="cd17262">
    <property type="entry name" value="RMtype1_S_Aco12261I-TRD2-CR2"/>
    <property type="match status" value="1"/>
</dbReference>
<proteinExistence type="inferred from homology"/>
<feature type="domain" description="Type I restriction modification DNA specificity" evidence="4">
    <location>
        <begin position="184"/>
        <end position="342"/>
    </location>
</feature>
<dbReference type="AlphaFoldDB" id="A0A233VPG9"/>
<feature type="domain" description="Type I restriction modification DNA specificity" evidence="4">
    <location>
        <begin position="2"/>
        <end position="153"/>
    </location>
</feature>
<organism evidence="5 6">
    <name type="scientific">Finegoldia magna</name>
    <name type="common">Peptostreptococcus magnus</name>
    <dbReference type="NCBI Taxonomy" id="1260"/>
    <lineage>
        <taxon>Bacteria</taxon>
        <taxon>Bacillati</taxon>
        <taxon>Bacillota</taxon>
        <taxon>Tissierellia</taxon>
        <taxon>Tissierellales</taxon>
        <taxon>Peptoniphilaceae</taxon>
        <taxon>Finegoldia</taxon>
    </lineage>
</organism>
<comment type="caution">
    <text evidence="5">The sequence shown here is derived from an EMBL/GenBank/DDBJ whole genome shotgun (WGS) entry which is preliminary data.</text>
</comment>
<dbReference type="Gene3D" id="3.90.220.20">
    <property type="entry name" value="DNA methylase specificity domains"/>
    <property type="match status" value="2"/>
</dbReference>
<keyword evidence="3" id="KW-0238">DNA-binding</keyword>
<sequence length="377" mass="43700">MEFKKVKLGEILKYKNGKKKPVQKGEFPVYGGNGIFDYSSDFNNENSIIIGRVGAYCGSVYYCKDKCWISDNAISATIKDKDNNDIKFFYYFLYDMDLNQLRIGTSQPLLNQDILKNIDAVVFDTIIQRKISNILSNLDSKIEINNKIISNLESQAQAIFRSWFVDFEPFQDGNFVESELGMIPEGWEVKELGEIINLYDNKRVPISKMDRDKMEKNYPYYGANGIIDYVDNYLFDGKYLLMGEDGTVRTEEGFPILNYVDEKFWVSNHAHIMRGTLVSTEYIYLLLSKMFINNIVTGAVQEKINQRNLKGIKIIFPEKKELERFEKIIEPMFKMKLYLNNQNTKLAEMRDALLPKLMAGEIDVSNIKIEGEEVKNE</sequence>
<dbReference type="RefSeq" id="WP_094208039.1">
    <property type="nucleotide sequence ID" value="NZ_NDYE01000004.1"/>
</dbReference>
<dbReference type="GO" id="GO:0003677">
    <property type="term" value="F:DNA binding"/>
    <property type="evidence" value="ECO:0007669"/>
    <property type="project" value="UniProtKB-KW"/>
</dbReference>
<dbReference type="EMBL" id="NDYE01000004">
    <property type="protein sequence ID" value="OXZ34247.1"/>
    <property type="molecule type" value="Genomic_DNA"/>
</dbReference>
<evidence type="ECO:0000256" key="2">
    <source>
        <dbReference type="ARBA" id="ARBA00022747"/>
    </source>
</evidence>
<dbReference type="InterPro" id="IPR000055">
    <property type="entry name" value="Restrct_endonuc_typeI_TRD"/>
</dbReference>
<dbReference type="GO" id="GO:0009307">
    <property type="term" value="P:DNA restriction-modification system"/>
    <property type="evidence" value="ECO:0007669"/>
    <property type="project" value="UniProtKB-KW"/>
</dbReference>
<dbReference type="SUPFAM" id="SSF116734">
    <property type="entry name" value="DNA methylase specificity domain"/>
    <property type="match status" value="2"/>
</dbReference>
<gene>
    <name evidence="5" type="ORF">B9N55_01550</name>
</gene>
<dbReference type="PANTHER" id="PTHR30408:SF13">
    <property type="entry name" value="TYPE I RESTRICTION ENZYME HINDI SPECIFICITY SUBUNIT"/>
    <property type="match status" value="1"/>
</dbReference>
<accession>A0A233VPG9</accession>
<dbReference type="Pfam" id="PF01420">
    <property type="entry name" value="Methylase_S"/>
    <property type="match status" value="2"/>
</dbReference>
<evidence type="ECO:0000256" key="3">
    <source>
        <dbReference type="ARBA" id="ARBA00023125"/>
    </source>
</evidence>
<comment type="similarity">
    <text evidence="1">Belongs to the type-I restriction system S methylase family.</text>
</comment>
<dbReference type="PANTHER" id="PTHR30408">
    <property type="entry name" value="TYPE-1 RESTRICTION ENZYME ECOKI SPECIFICITY PROTEIN"/>
    <property type="match status" value="1"/>
</dbReference>
<evidence type="ECO:0000313" key="6">
    <source>
        <dbReference type="Proteomes" id="UP000215546"/>
    </source>
</evidence>
<protein>
    <recommendedName>
        <fullName evidence="4">Type I restriction modification DNA specificity domain-containing protein</fullName>
    </recommendedName>
</protein>
<evidence type="ECO:0000313" key="5">
    <source>
        <dbReference type="EMBL" id="OXZ34247.1"/>
    </source>
</evidence>
<name>A0A233VPG9_FINMA</name>
<evidence type="ECO:0000259" key="4">
    <source>
        <dbReference type="Pfam" id="PF01420"/>
    </source>
</evidence>
<evidence type="ECO:0000256" key="1">
    <source>
        <dbReference type="ARBA" id="ARBA00010923"/>
    </source>
</evidence>